<evidence type="ECO:0000256" key="4">
    <source>
        <dbReference type="ARBA" id="ARBA00022980"/>
    </source>
</evidence>
<organism evidence="8 9">
    <name type="scientific">Keratinibaculum paraultunense</name>
    <dbReference type="NCBI Taxonomy" id="1278232"/>
    <lineage>
        <taxon>Bacteria</taxon>
        <taxon>Bacillati</taxon>
        <taxon>Bacillota</taxon>
        <taxon>Tissierellia</taxon>
        <taxon>Tissierellales</taxon>
        <taxon>Tepidimicrobiaceae</taxon>
        <taxon>Keratinibaculum</taxon>
    </lineage>
</organism>
<dbReference type="NCBIfam" id="NF004359">
    <property type="entry name" value="PRK05738.1-3"/>
    <property type="match status" value="1"/>
</dbReference>
<evidence type="ECO:0000256" key="5">
    <source>
        <dbReference type="ARBA" id="ARBA00023274"/>
    </source>
</evidence>
<accession>A0A4R3KPQ7</accession>
<gene>
    <name evidence="6" type="primary">rplW</name>
    <name evidence="8" type="ORF">EDD65_11640</name>
</gene>
<dbReference type="InterPro" id="IPR012678">
    <property type="entry name" value="Ribosomal_uL23/eL15/eS24_sf"/>
</dbReference>
<dbReference type="SUPFAM" id="SSF54189">
    <property type="entry name" value="Ribosomal proteins S24e, L23 and L15e"/>
    <property type="match status" value="1"/>
</dbReference>
<evidence type="ECO:0000256" key="1">
    <source>
        <dbReference type="ARBA" id="ARBA00006700"/>
    </source>
</evidence>
<dbReference type="InterPro" id="IPR013025">
    <property type="entry name" value="Ribosomal_uL23-like"/>
</dbReference>
<evidence type="ECO:0000256" key="3">
    <source>
        <dbReference type="ARBA" id="ARBA00022884"/>
    </source>
</evidence>
<dbReference type="PROSITE" id="PS00050">
    <property type="entry name" value="RIBOSOMAL_L23"/>
    <property type="match status" value="1"/>
</dbReference>
<name>A0A4R3KPQ7_9FIRM</name>
<dbReference type="GO" id="GO:0003735">
    <property type="term" value="F:structural constituent of ribosome"/>
    <property type="evidence" value="ECO:0007669"/>
    <property type="project" value="InterPro"/>
</dbReference>
<keyword evidence="2 6" id="KW-0699">rRNA-binding</keyword>
<dbReference type="GO" id="GO:0005840">
    <property type="term" value="C:ribosome"/>
    <property type="evidence" value="ECO:0007669"/>
    <property type="project" value="UniProtKB-KW"/>
</dbReference>
<dbReference type="FunFam" id="3.30.70.330:FF:000001">
    <property type="entry name" value="50S ribosomal protein L23"/>
    <property type="match status" value="1"/>
</dbReference>
<dbReference type="InterPro" id="IPR001014">
    <property type="entry name" value="Ribosomal_uL23_CS"/>
</dbReference>
<dbReference type="AlphaFoldDB" id="A0A4R3KPQ7"/>
<evidence type="ECO:0000313" key="9">
    <source>
        <dbReference type="Proteomes" id="UP000294567"/>
    </source>
</evidence>
<dbReference type="EMBL" id="SMAE01000016">
    <property type="protein sequence ID" value="TCS86160.1"/>
    <property type="molecule type" value="Genomic_DNA"/>
</dbReference>
<dbReference type="Proteomes" id="UP000294567">
    <property type="component" value="Unassembled WGS sequence"/>
</dbReference>
<dbReference type="GO" id="GO:0019843">
    <property type="term" value="F:rRNA binding"/>
    <property type="evidence" value="ECO:0007669"/>
    <property type="project" value="UniProtKB-UniRule"/>
</dbReference>
<evidence type="ECO:0000256" key="7">
    <source>
        <dbReference type="RuleBase" id="RU003934"/>
    </source>
</evidence>
<keyword evidence="4 6" id="KW-0689">Ribosomal protein</keyword>
<evidence type="ECO:0000313" key="8">
    <source>
        <dbReference type="EMBL" id="TCS86160.1"/>
    </source>
</evidence>
<dbReference type="Pfam" id="PF00276">
    <property type="entry name" value="Ribosomal_L23"/>
    <property type="match status" value="1"/>
</dbReference>
<comment type="function">
    <text evidence="6">One of the early assembly proteins it binds 23S rRNA. One of the proteins that surrounds the polypeptide exit tunnel on the outside of the ribosome. Forms the main docking site for trigger factor binding to the ribosome.</text>
</comment>
<dbReference type="NCBIfam" id="NF004363">
    <property type="entry name" value="PRK05738.2-4"/>
    <property type="match status" value="1"/>
</dbReference>
<comment type="similarity">
    <text evidence="1 6 7">Belongs to the universal ribosomal protein uL23 family.</text>
</comment>
<evidence type="ECO:0000256" key="2">
    <source>
        <dbReference type="ARBA" id="ARBA00022730"/>
    </source>
</evidence>
<dbReference type="RefSeq" id="WP_132029625.1">
    <property type="nucleotide sequence ID" value="NZ_CP068564.1"/>
</dbReference>
<dbReference type="NCBIfam" id="NF004366">
    <property type="entry name" value="PRK05738.3-2"/>
    <property type="match status" value="1"/>
</dbReference>
<dbReference type="PANTHER" id="PTHR11620">
    <property type="entry name" value="60S RIBOSOMAL PROTEIN L23A"/>
    <property type="match status" value="1"/>
</dbReference>
<keyword evidence="3 6" id="KW-0694">RNA-binding</keyword>
<keyword evidence="9" id="KW-1185">Reference proteome</keyword>
<dbReference type="InterPro" id="IPR012677">
    <property type="entry name" value="Nucleotide-bd_a/b_plait_sf"/>
</dbReference>
<dbReference type="HAMAP" id="MF_01369_B">
    <property type="entry name" value="Ribosomal_uL23_B"/>
    <property type="match status" value="1"/>
</dbReference>
<keyword evidence="5 6" id="KW-0687">Ribonucleoprotein</keyword>
<reference evidence="8 9" key="1">
    <citation type="submission" date="2019-03" db="EMBL/GenBank/DDBJ databases">
        <title>Genomic Encyclopedia of Type Strains, Phase IV (KMG-IV): sequencing the most valuable type-strain genomes for metagenomic binning, comparative biology and taxonomic classification.</title>
        <authorList>
            <person name="Goeker M."/>
        </authorList>
    </citation>
    <scope>NUCLEOTIDE SEQUENCE [LARGE SCALE GENOMIC DNA]</scope>
    <source>
        <strain evidence="8 9">DSM 26752</strain>
    </source>
</reference>
<dbReference type="GO" id="GO:0006412">
    <property type="term" value="P:translation"/>
    <property type="evidence" value="ECO:0007669"/>
    <property type="project" value="UniProtKB-UniRule"/>
</dbReference>
<evidence type="ECO:0000256" key="6">
    <source>
        <dbReference type="HAMAP-Rule" id="MF_01369"/>
    </source>
</evidence>
<protein>
    <recommendedName>
        <fullName evidence="6">Large ribosomal subunit protein uL23</fullName>
    </recommendedName>
</protein>
<comment type="subunit">
    <text evidence="6">Part of the 50S ribosomal subunit. Contacts protein L29, and trigger factor when it is bound to the ribosome.</text>
</comment>
<comment type="caution">
    <text evidence="8">The sequence shown here is derived from an EMBL/GenBank/DDBJ whole genome shotgun (WGS) entry which is preliminary data.</text>
</comment>
<sequence length="96" mass="11249">MRNPYDIIIKPIITEESMEDMAYKKYTFKVDKRANKSEIKKAIEKIFDVKVESVNTMNILGKEKRMGVNVGRRPSWKKAIVTLTEDSKEIEFFEGM</sequence>
<dbReference type="GO" id="GO:1990904">
    <property type="term" value="C:ribonucleoprotein complex"/>
    <property type="evidence" value="ECO:0007669"/>
    <property type="project" value="UniProtKB-KW"/>
</dbReference>
<dbReference type="OrthoDB" id="9793353at2"/>
<proteinExistence type="inferred from homology"/>
<dbReference type="Gene3D" id="3.30.70.330">
    <property type="match status" value="1"/>
</dbReference>